<evidence type="ECO:0000256" key="7">
    <source>
        <dbReference type="ARBA" id="ARBA00048045"/>
    </source>
</evidence>
<feature type="binding site" evidence="8">
    <location>
        <position position="84"/>
    </location>
    <ligand>
        <name>Zn(2+)</name>
        <dbReference type="ChEBI" id="CHEBI:29105"/>
        <note>catalytic</note>
    </ligand>
</feature>
<feature type="binding site" evidence="8">
    <location>
        <position position="54"/>
    </location>
    <ligand>
        <name>Zn(2+)</name>
        <dbReference type="ChEBI" id="CHEBI:29105"/>
        <note>catalytic</note>
    </ligand>
</feature>
<comment type="similarity">
    <text evidence="1">Belongs to the cytidine and deoxycytidylate deaminase family. ADAT2 subfamily.</text>
</comment>
<dbReference type="RefSeq" id="WP_090776642.1">
    <property type="nucleotide sequence ID" value="NZ_FMYM01000014.1"/>
</dbReference>
<dbReference type="FunFam" id="3.40.140.10:FF:000005">
    <property type="entry name" value="tRNA-specific adenosine deaminase"/>
    <property type="match status" value="1"/>
</dbReference>
<evidence type="ECO:0000256" key="5">
    <source>
        <dbReference type="ARBA" id="ARBA00022801"/>
    </source>
</evidence>
<feature type="binding site" evidence="8">
    <location>
        <position position="87"/>
    </location>
    <ligand>
        <name>Zn(2+)</name>
        <dbReference type="ChEBI" id="CHEBI:29105"/>
        <note>catalytic</note>
    </ligand>
</feature>
<evidence type="ECO:0000259" key="9">
    <source>
        <dbReference type="PROSITE" id="PS51747"/>
    </source>
</evidence>
<comment type="catalytic activity">
    <reaction evidence="7 8">
        <text>adenosine(34) in tRNA + H2O + H(+) = inosine(34) in tRNA + NH4(+)</text>
        <dbReference type="Rhea" id="RHEA:43168"/>
        <dbReference type="Rhea" id="RHEA-COMP:10373"/>
        <dbReference type="Rhea" id="RHEA-COMP:10374"/>
        <dbReference type="ChEBI" id="CHEBI:15377"/>
        <dbReference type="ChEBI" id="CHEBI:15378"/>
        <dbReference type="ChEBI" id="CHEBI:28938"/>
        <dbReference type="ChEBI" id="CHEBI:74411"/>
        <dbReference type="ChEBI" id="CHEBI:82852"/>
        <dbReference type="EC" id="3.5.4.33"/>
    </reaction>
</comment>
<dbReference type="NCBIfam" id="NF008113">
    <property type="entry name" value="PRK10860.1"/>
    <property type="match status" value="1"/>
</dbReference>
<dbReference type="Gene3D" id="3.40.140.10">
    <property type="entry name" value="Cytidine Deaminase, domain 2"/>
    <property type="match status" value="1"/>
</dbReference>
<evidence type="ECO:0000256" key="4">
    <source>
        <dbReference type="ARBA" id="ARBA00022723"/>
    </source>
</evidence>
<feature type="domain" description="CMP/dCMP-type deaminase" evidence="9">
    <location>
        <begin position="3"/>
        <end position="130"/>
    </location>
</feature>
<evidence type="ECO:0000256" key="6">
    <source>
        <dbReference type="ARBA" id="ARBA00022833"/>
    </source>
</evidence>
<keyword evidence="4 8" id="KW-0479">Metal-binding</keyword>
<dbReference type="InterPro" id="IPR016192">
    <property type="entry name" value="APOBEC/CMP_deaminase_Zn-bd"/>
</dbReference>
<dbReference type="PROSITE" id="PS51747">
    <property type="entry name" value="CYT_DCMP_DEAMINASES_2"/>
    <property type="match status" value="1"/>
</dbReference>
<comment type="cofactor">
    <cofactor evidence="8">
        <name>Zn(2+)</name>
        <dbReference type="ChEBI" id="CHEBI:29105"/>
    </cofactor>
    <text evidence="8">Binds 1 zinc ion per subunit.</text>
</comment>
<evidence type="ECO:0000313" key="10">
    <source>
        <dbReference type="EMBL" id="SDC72692.1"/>
    </source>
</evidence>
<organism evidence="10 11">
    <name type="scientific">Shouchella lonarensis</name>
    <dbReference type="NCBI Taxonomy" id="1464122"/>
    <lineage>
        <taxon>Bacteria</taxon>
        <taxon>Bacillati</taxon>
        <taxon>Bacillota</taxon>
        <taxon>Bacilli</taxon>
        <taxon>Bacillales</taxon>
        <taxon>Bacillaceae</taxon>
        <taxon>Shouchella</taxon>
    </lineage>
</organism>
<dbReference type="InterPro" id="IPR016193">
    <property type="entry name" value="Cytidine_deaminase-like"/>
</dbReference>
<proteinExistence type="inferred from homology"/>
<keyword evidence="3 8" id="KW-0819">tRNA processing</keyword>
<dbReference type="Pfam" id="PF14437">
    <property type="entry name" value="MafB19-deam"/>
    <property type="match status" value="1"/>
</dbReference>
<gene>
    <name evidence="8" type="primary">tadA</name>
    <name evidence="10" type="ORF">SAMN05421737_1148</name>
</gene>
<dbReference type="SUPFAM" id="SSF53927">
    <property type="entry name" value="Cytidine deaminase-like"/>
    <property type="match status" value="1"/>
</dbReference>
<comment type="subunit">
    <text evidence="2 8">Homodimer.</text>
</comment>
<dbReference type="EMBL" id="FMYM01000014">
    <property type="protein sequence ID" value="SDC72692.1"/>
    <property type="molecule type" value="Genomic_DNA"/>
</dbReference>
<dbReference type="EC" id="3.5.4.33" evidence="8"/>
<evidence type="ECO:0000256" key="8">
    <source>
        <dbReference type="HAMAP-Rule" id="MF_00972"/>
    </source>
</evidence>
<evidence type="ECO:0000256" key="1">
    <source>
        <dbReference type="ARBA" id="ARBA00010669"/>
    </source>
</evidence>
<keyword evidence="6 8" id="KW-0862">Zinc</keyword>
<reference evidence="11" key="1">
    <citation type="submission" date="2016-09" db="EMBL/GenBank/DDBJ databases">
        <authorList>
            <person name="Varghese N."/>
            <person name="Submissions S."/>
        </authorList>
    </citation>
    <scope>NUCLEOTIDE SEQUENCE [LARGE SCALE GENOMIC DNA]</scope>
    <source>
        <strain evidence="11">25nlg</strain>
    </source>
</reference>
<evidence type="ECO:0000256" key="2">
    <source>
        <dbReference type="ARBA" id="ARBA00011738"/>
    </source>
</evidence>
<dbReference type="PROSITE" id="PS00903">
    <property type="entry name" value="CYT_DCMP_DEAMINASES_1"/>
    <property type="match status" value="1"/>
</dbReference>
<evidence type="ECO:0000313" key="11">
    <source>
        <dbReference type="Proteomes" id="UP000242662"/>
    </source>
</evidence>
<dbReference type="AlphaFoldDB" id="A0A1G6NXL2"/>
<keyword evidence="11" id="KW-1185">Reference proteome</keyword>
<dbReference type="PANTHER" id="PTHR11079:SF202">
    <property type="entry name" value="TRNA-SPECIFIC ADENOSINE DEAMINASE"/>
    <property type="match status" value="1"/>
</dbReference>
<dbReference type="CDD" id="cd01285">
    <property type="entry name" value="nucleoside_deaminase"/>
    <property type="match status" value="1"/>
</dbReference>
<dbReference type="Proteomes" id="UP000242662">
    <property type="component" value="Unassembled WGS sequence"/>
</dbReference>
<dbReference type="OrthoDB" id="9802676at2"/>
<dbReference type="GO" id="GO:0052717">
    <property type="term" value="F:tRNA-specific adenosine-34 deaminase activity"/>
    <property type="evidence" value="ECO:0007669"/>
    <property type="project" value="UniProtKB-UniRule"/>
</dbReference>
<dbReference type="InterPro" id="IPR058535">
    <property type="entry name" value="MafB19-deam"/>
</dbReference>
<dbReference type="InterPro" id="IPR002125">
    <property type="entry name" value="CMP_dCMP_dom"/>
</dbReference>
<dbReference type="InterPro" id="IPR028883">
    <property type="entry name" value="tRNA_aden_deaminase"/>
</dbReference>
<keyword evidence="5 8" id="KW-0378">Hydrolase</keyword>
<comment type="function">
    <text evidence="8">Catalyzes the deamination of adenosine to inosine at the wobble position 34 of tRNA(Arg2).</text>
</comment>
<dbReference type="PANTHER" id="PTHR11079">
    <property type="entry name" value="CYTOSINE DEAMINASE FAMILY MEMBER"/>
    <property type="match status" value="1"/>
</dbReference>
<protein>
    <recommendedName>
        <fullName evidence="8">tRNA-specific adenosine deaminase</fullName>
        <ecNumber evidence="8">3.5.4.33</ecNumber>
    </recommendedName>
</protein>
<evidence type="ECO:0000256" key="3">
    <source>
        <dbReference type="ARBA" id="ARBA00022694"/>
    </source>
</evidence>
<dbReference type="HAMAP" id="MF_00972">
    <property type="entry name" value="tRNA_aden_deaminase"/>
    <property type="match status" value="1"/>
</dbReference>
<name>A0A1G6NXL2_9BACI</name>
<dbReference type="GO" id="GO:0008270">
    <property type="term" value="F:zinc ion binding"/>
    <property type="evidence" value="ECO:0007669"/>
    <property type="project" value="UniProtKB-UniRule"/>
</dbReference>
<accession>A0A1G6NXL2</accession>
<sequence length="154" mass="16964">METNHEHWMELALKQATYAEHLGEVPIGAVIVKDGKMIAAGHNLRETAQAALAHAEVIAIDRACQTLNSWRLEQCTLYVTLEPCPMCAGAIVQARIPTVVYGASDPKAGCAGTIINLLDEPRFNHRSTVISGVLEELCRARLTNFFKALRLKKR</sequence>
<dbReference type="GO" id="GO:0002100">
    <property type="term" value="P:tRNA wobble adenosine to inosine editing"/>
    <property type="evidence" value="ECO:0007669"/>
    <property type="project" value="UniProtKB-UniRule"/>
</dbReference>
<feature type="active site" description="Proton donor" evidence="8">
    <location>
        <position position="56"/>
    </location>
</feature>
<dbReference type="STRING" id="1464122.SAMN05421737_1148"/>